<dbReference type="InterPro" id="IPR045857">
    <property type="entry name" value="O16G_dom_2"/>
</dbReference>
<dbReference type="PANTHER" id="PTHR10357:SF178">
    <property type="entry name" value="OLIGO-1,6-GLUCOSIDASE 3-RELATED"/>
    <property type="match status" value="1"/>
</dbReference>
<dbReference type="InterPro" id="IPR017853">
    <property type="entry name" value="GH"/>
</dbReference>
<dbReference type="InterPro" id="IPR036412">
    <property type="entry name" value="HAD-like_sf"/>
</dbReference>
<dbReference type="Gene3D" id="3.40.50.1000">
    <property type="entry name" value="HAD superfamily/HAD-like"/>
    <property type="match status" value="1"/>
</dbReference>
<dbReference type="OrthoDB" id="9805159at2"/>
<dbReference type="SUPFAM" id="SSF56784">
    <property type="entry name" value="HAD-like"/>
    <property type="match status" value="1"/>
</dbReference>
<name>A0A174MIJ7_9FIRM</name>
<dbReference type="InterPro" id="IPR006047">
    <property type="entry name" value="GH13_cat_dom"/>
</dbReference>
<dbReference type="GO" id="GO:0004574">
    <property type="term" value="F:oligo-1,6-glucosidase activity"/>
    <property type="evidence" value="ECO:0007669"/>
    <property type="project" value="UniProtKB-EC"/>
</dbReference>
<dbReference type="Pfam" id="PF08282">
    <property type="entry name" value="Hydrolase_3"/>
    <property type="match status" value="1"/>
</dbReference>
<dbReference type="NCBIfam" id="TIGR00099">
    <property type="entry name" value="Cof-subfamily"/>
    <property type="match status" value="1"/>
</dbReference>
<dbReference type="FunFam" id="3.90.400.10:FF:000002">
    <property type="entry name" value="Sucrose isomerase"/>
    <property type="match status" value="1"/>
</dbReference>
<evidence type="ECO:0000313" key="5">
    <source>
        <dbReference type="EMBL" id="CUP33509.1"/>
    </source>
</evidence>
<dbReference type="GO" id="GO:0004556">
    <property type="term" value="F:alpha-amylase activity"/>
    <property type="evidence" value="ECO:0007669"/>
    <property type="project" value="TreeGrafter"/>
</dbReference>
<dbReference type="GO" id="GO:0016791">
    <property type="term" value="F:phosphatase activity"/>
    <property type="evidence" value="ECO:0007669"/>
    <property type="project" value="UniProtKB-ARBA"/>
</dbReference>
<keyword evidence="3 5" id="KW-0326">Glycosidase</keyword>
<dbReference type="NCBIfam" id="TIGR01484">
    <property type="entry name" value="HAD-SF-IIB"/>
    <property type="match status" value="1"/>
</dbReference>
<keyword evidence="2 5" id="KW-0378">Hydrolase</keyword>
<dbReference type="InterPro" id="IPR023214">
    <property type="entry name" value="HAD_sf"/>
</dbReference>
<dbReference type="InterPro" id="IPR006379">
    <property type="entry name" value="HAD-SF_hydro_IIB"/>
</dbReference>
<dbReference type="Gene3D" id="3.90.400.10">
    <property type="entry name" value="Oligo-1,6-glucosidase, Domain 2"/>
    <property type="match status" value="1"/>
</dbReference>
<evidence type="ECO:0000313" key="6">
    <source>
        <dbReference type="Proteomes" id="UP000095485"/>
    </source>
</evidence>
<dbReference type="PANTHER" id="PTHR10357">
    <property type="entry name" value="ALPHA-AMYLASE FAMILY MEMBER"/>
    <property type="match status" value="1"/>
</dbReference>
<protein>
    <submittedName>
        <fullName evidence="5">Oligo-1,6-glucosidase</fullName>
        <ecNumber evidence="5">3.2.1.10</ecNumber>
    </submittedName>
</protein>
<feature type="domain" description="Glycosyl hydrolase family 13 catalytic" evidence="4">
    <location>
        <begin position="340"/>
        <end position="744"/>
    </location>
</feature>
<dbReference type="FunFam" id="3.20.20.80:FF:000064">
    <property type="entry name" value="Oligo-1,6-glucosidase"/>
    <property type="match status" value="2"/>
</dbReference>
<dbReference type="InterPro" id="IPR000150">
    <property type="entry name" value="Cof"/>
</dbReference>
<dbReference type="EC" id="3.2.1.10" evidence="5"/>
<dbReference type="SUPFAM" id="SSF51011">
    <property type="entry name" value="Glycosyl hydrolase domain"/>
    <property type="match status" value="1"/>
</dbReference>
<dbReference type="CDD" id="cd11333">
    <property type="entry name" value="AmyAc_SI_OligoGlu_DGase"/>
    <property type="match status" value="1"/>
</dbReference>
<evidence type="ECO:0000256" key="1">
    <source>
        <dbReference type="ARBA" id="ARBA00008061"/>
    </source>
</evidence>
<dbReference type="Gene3D" id="3.30.1240.10">
    <property type="match status" value="1"/>
</dbReference>
<dbReference type="SFLD" id="SFLDS00003">
    <property type="entry name" value="Haloacid_Dehalogenase"/>
    <property type="match status" value="1"/>
</dbReference>
<evidence type="ECO:0000256" key="2">
    <source>
        <dbReference type="ARBA" id="ARBA00022801"/>
    </source>
</evidence>
<organism evidence="5 6">
    <name type="scientific">Dorea longicatena</name>
    <dbReference type="NCBI Taxonomy" id="88431"/>
    <lineage>
        <taxon>Bacteria</taxon>
        <taxon>Bacillati</taxon>
        <taxon>Bacillota</taxon>
        <taxon>Clostridia</taxon>
        <taxon>Lachnospirales</taxon>
        <taxon>Lachnospiraceae</taxon>
        <taxon>Dorea</taxon>
    </lineage>
</organism>
<dbReference type="GO" id="GO:0009313">
    <property type="term" value="P:oligosaccharide catabolic process"/>
    <property type="evidence" value="ECO:0007669"/>
    <property type="project" value="TreeGrafter"/>
</dbReference>
<dbReference type="SFLD" id="SFLDG01140">
    <property type="entry name" value="C2.B:_Phosphomannomutase_and_P"/>
    <property type="match status" value="1"/>
</dbReference>
<evidence type="ECO:0000259" key="4">
    <source>
        <dbReference type="SMART" id="SM00642"/>
    </source>
</evidence>
<sequence length="889" mass="103296">MYEKCTYFLNGANALNGSVSFVNMTSETKQKAIRQVSGNVKDQSVKMIYFDIDGTLREENAEVSEKTRYAIRECKRQGILTCICTGRNTGSIQKDVQELQMDGTISGGGTRILYRGKELSRKEYSDKWLKEVRILTEKQQAGLVLETQKNVYMDQKAAEIYQQLFKEKTKNCTEEEREKIKRKNRYLYKDNMEAYDSNQEKAHKICIVGTEAVINRIKEEIENRCEIVQMIPFGKDYLLECLPEGCNKGNAVRYLNQKLEIEKSESMSFGDGENDEELLLATGTGVAMENGSAELKKIADSICGTVQEDGIYKELVNRKIIKERQEMVKRKWWQEEVIYQIYPRSFCDSNGDGIGDLKGITSKLDYLKDLGVTMLWICPCYQSPMDDNGYDISDYMKIAEEFGTMEDMDELISEGKKRNIKIILDLVINHTSDEHPWFQEALKNPESKYHDYYIFKSGKKEINNWRSVFGGNVWEKIPGRDEYYFHAFGKKQPDLNWENPEVRKELYQMVNWWLDKGIAGFRIDAITFIKKDLTWEDREADGADGLAKCTKASRNQPGIGTFLNELKENTFQRHDCVTVAEAPGVPYEELEEFIGEQGYFSMIFDFRYADLDIASGSEWFKRIPWTVKDLNQKVMASQRALQKCGWGANFIENHDQPRATSKYLKEYQNNSDAVKALAAMYFFLRGTPFIYQGQELGMVNFERHGIEEFNDISSIDQYHRSIEEGLTEKEALHIVNLRSRDNTRTPFPWTNEQYGGFSNVKPWLGMTEEYPKINAEDQIGHDGSIYQFYKEMIAFRQKGEYRDCLIFGDIEPLQSSDNVIAYRRFTKEESIECWINLSSETVEENVVVEKKELIWQNSDRKEKEFNIKENKLVLKPFQAVLLKEIKEEK</sequence>
<reference evidence="5 6" key="1">
    <citation type="submission" date="2015-09" db="EMBL/GenBank/DDBJ databases">
        <authorList>
            <consortium name="Pathogen Informatics"/>
        </authorList>
    </citation>
    <scope>NUCLEOTIDE SEQUENCE [LARGE SCALE GENOMIC DNA]</scope>
    <source>
        <strain evidence="5 6">2789STDY5834914</strain>
    </source>
</reference>
<gene>
    <name evidence="5" type="primary">malL_1</name>
    <name evidence="5" type="ORF">ERS852526_00928</name>
</gene>
<dbReference type="SMART" id="SM00642">
    <property type="entry name" value="Aamy"/>
    <property type="match status" value="1"/>
</dbReference>
<dbReference type="SUPFAM" id="SSF51445">
    <property type="entry name" value="(Trans)glycosidases"/>
    <property type="match status" value="1"/>
</dbReference>
<evidence type="ECO:0000256" key="3">
    <source>
        <dbReference type="ARBA" id="ARBA00023295"/>
    </source>
</evidence>
<accession>A0A174MIJ7</accession>
<dbReference type="EMBL" id="CZAY01000005">
    <property type="protein sequence ID" value="CUP33509.1"/>
    <property type="molecule type" value="Genomic_DNA"/>
</dbReference>
<dbReference type="AlphaFoldDB" id="A0A174MIJ7"/>
<dbReference type="Proteomes" id="UP000095485">
    <property type="component" value="Unassembled WGS sequence"/>
</dbReference>
<comment type="similarity">
    <text evidence="1">Belongs to the glycosyl hydrolase 13 family.</text>
</comment>
<dbReference type="InterPro" id="IPR013780">
    <property type="entry name" value="Glyco_hydro_b"/>
</dbReference>
<dbReference type="Gene3D" id="3.20.20.80">
    <property type="entry name" value="Glycosidases"/>
    <property type="match status" value="1"/>
</dbReference>
<proteinExistence type="inferred from homology"/>
<dbReference type="Pfam" id="PF00128">
    <property type="entry name" value="Alpha-amylase"/>
    <property type="match status" value="1"/>
</dbReference>
<dbReference type="Gene3D" id="2.60.40.1180">
    <property type="entry name" value="Golgi alpha-mannosidase II"/>
    <property type="match status" value="1"/>
</dbReference>